<evidence type="ECO:0000313" key="2">
    <source>
        <dbReference type="EMBL" id="CBI11803.1"/>
    </source>
</evidence>
<gene>
    <name evidence="2" type="ORF">CARN7_2650</name>
</gene>
<dbReference type="EMBL" id="CABR01000167">
    <property type="protein sequence ID" value="CBI11803.1"/>
    <property type="molecule type" value="Genomic_DNA"/>
</dbReference>
<comment type="caution">
    <text evidence="2">The sequence shown here is derived from an EMBL/GenBank/DDBJ whole genome shotgun (WGS) entry which is preliminary data.</text>
</comment>
<reference evidence="2" key="1">
    <citation type="submission" date="2009-10" db="EMBL/GenBank/DDBJ databases">
        <title>Diversity of trophic interactions inside an arsenic-rich microbial ecosystem.</title>
        <authorList>
            <person name="Bertin P.N."/>
            <person name="Heinrich-Salmeron A."/>
            <person name="Pelletier E."/>
            <person name="Goulhen-Chollet F."/>
            <person name="Arsene-Ploetze F."/>
            <person name="Gallien S."/>
            <person name="Calteau A."/>
            <person name="Vallenet D."/>
            <person name="Casiot C."/>
            <person name="Chane-Woon-Ming B."/>
            <person name="Giloteaux L."/>
            <person name="Barakat M."/>
            <person name="Bonnefoy V."/>
            <person name="Bruneel O."/>
            <person name="Chandler M."/>
            <person name="Cleiss J."/>
            <person name="Duran R."/>
            <person name="Elbaz-Poulichet F."/>
            <person name="Fonknechten N."/>
            <person name="Lauga B."/>
            <person name="Mornico D."/>
            <person name="Ortet P."/>
            <person name="Schaeffer C."/>
            <person name="Siguier P."/>
            <person name="Alexander Thil Smith A."/>
            <person name="Van Dorsselaer A."/>
            <person name="Weissenbach J."/>
            <person name="Medigue C."/>
            <person name="Le Paslier D."/>
        </authorList>
    </citation>
    <scope>NUCLEOTIDE SEQUENCE</scope>
</reference>
<evidence type="ECO:0000256" key="1">
    <source>
        <dbReference type="SAM" id="MobiDB-lite"/>
    </source>
</evidence>
<proteinExistence type="predicted"/>
<feature type="region of interest" description="Disordered" evidence="1">
    <location>
        <begin position="37"/>
        <end position="56"/>
    </location>
</feature>
<organism evidence="2">
    <name type="scientific">mine drainage metagenome</name>
    <dbReference type="NCBI Taxonomy" id="410659"/>
    <lineage>
        <taxon>unclassified sequences</taxon>
        <taxon>metagenomes</taxon>
        <taxon>ecological metagenomes</taxon>
    </lineage>
</organism>
<name>E6QX29_9ZZZZ</name>
<accession>E6QX29</accession>
<dbReference type="AlphaFoldDB" id="E6QX29"/>
<protein>
    <submittedName>
        <fullName evidence="2">Uncharacterized protein</fullName>
    </submittedName>
</protein>
<sequence length="56" mass="6304">MVIASWLRYHNPMNTKSKTRRDFSRIAFAVAQITTGDAEPTPELTGKKLTAQRAAR</sequence>